<feature type="repeat" description="PPR" evidence="2">
    <location>
        <begin position="58"/>
        <end position="92"/>
    </location>
</feature>
<dbReference type="PROSITE" id="PS51375">
    <property type="entry name" value="PPR"/>
    <property type="match status" value="2"/>
</dbReference>
<dbReference type="EMBL" id="JAKUCV010004928">
    <property type="protein sequence ID" value="KAJ4833520.1"/>
    <property type="molecule type" value="Genomic_DNA"/>
</dbReference>
<name>A0A9Q0JAB9_9ROSI</name>
<evidence type="ECO:0000256" key="2">
    <source>
        <dbReference type="PROSITE-ProRule" id="PRU00708"/>
    </source>
</evidence>
<dbReference type="AlphaFoldDB" id="A0A9Q0JAB9"/>
<comment type="caution">
    <text evidence="3">The sequence shown here is derived from an EMBL/GenBank/DDBJ whole genome shotgun (WGS) entry which is preliminary data.</text>
</comment>
<dbReference type="Pfam" id="PF13041">
    <property type="entry name" value="PPR_2"/>
    <property type="match status" value="1"/>
</dbReference>
<dbReference type="InterPro" id="IPR011990">
    <property type="entry name" value="TPR-like_helical_dom_sf"/>
</dbReference>
<gene>
    <name evidence="3" type="primary">PCMPE76</name>
    <name evidence="3" type="ORF">Tsubulata_030053</name>
</gene>
<dbReference type="OrthoDB" id="1886324at2759"/>
<sequence>MARHGFAKQISNNVIGGDLSFLNSSPFARLLDSCIKNQSSRGTRRVHARILKTQFASEIFIQNRLIDAYGKCGCLEDAHKVFDRMPERNIYSWNSIIGPLMKLGFVDEGARLFDSMPERDQCSWNSMVSGFAQHGQFEEALDCVVTMHREDIALNEYSFGSGLSACARLKDMKQAGYVPDASDHEACEEESDLESSDFVEVELPAEVALM</sequence>
<dbReference type="InterPro" id="IPR046960">
    <property type="entry name" value="PPR_At4g14850-like_plant"/>
</dbReference>
<dbReference type="InterPro" id="IPR002885">
    <property type="entry name" value="PPR_rpt"/>
</dbReference>
<dbReference type="PANTHER" id="PTHR47926:SF533">
    <property type="entry name" value="DYW DOMAIN-CONTAINING PROTEIN"/>
    <property type="match status" value="1"/>
</dbReference>
<dbReference type="GO" id="GO:0003723">
    <property type="term" value="F:RNA binding"/>
    <property type="evidence" value="ECO:0007669"/>
    <property type="project" value="InterPro"/>
</dbReference>
<accession>A0A9Q0JAB9</accession>
<keyword evidence="4" id="KW-1185">Reference proteome</keyword>
<protein>
    <submittedName>
        <fullName evidence="3">Pentatricopeptide repeat-containing protein</fullName>
    </submittedName>
</protein>
<dbReference type="FunFam" id="1.25.40.10:FF:000442">
    <property type="entry name" value="Pentatricopeptide repeat-containing protein At3g49710"/>
    <property type="match status" value="1"/>
</dbReference>
<keyword evidence="1" id="KW-0677">Repeat</keyword>
<organism evidence="3 4">
    <name type="scientific">Turnera subulata</name>
    <dbReference type="NCBI Taxonomy" id="218843"/>
    <lineage>
        <taxon>Eukaryota</taxon>
        <taxon>Viridiplantae</taxon>
        <taxon>Streptophyta</taxon>
        <taxon>Embryophyta</taxon>
        <taxon>Tracheophyta</taxon>
        <taxon>Spermatophyta</taxon>
        <taxon>Magnoliopsida</taxon>
        <taxon>eudicotyledons</taxon>
        <taxon>Gunneridae</taxon>
        <taxon>Pentapetalae</taxon>
        <taxon>rosids</taxon>
        <taxon>fabids</taxon>
        <taxon>Malpighiales</taxon>
        <taxon>Passifloraceae</taxon>
        <taxon>Turnera</taxon>
    </lineage>
</organism>
<dbReference type="Gene3D" id="1.25.40.10">
    <property type="entry name" value="Tetratricopeptide repeat domain"/>
    <property type="match status" value="1"/>
</dbReference>
<evidence type="ECO:0000313" key="3">
    <source>
        <dbReference type="EMBL" id="KAJ4833520.1"/>
    </source>
</evidence>
<proteinExistence type="predicted"/>
<reference evidence="3" key="1">
    <citation type="submission" date="2022-02" db="EMBL/GenBank/DDBJ databases">
        <authorList>
            <person name="Henning P.M."/>
            <person name="McCubbin A.G."/>
            <person name="Shore J.S."/>
        </authorList>
    </citation>
    <scope>NUCLEOTIDE SEQUENCE</scope>
    <source>
        <strain evidence="3">F60SS</strain>
        <tissue evidence="3">Leaves</tissue>
    </source>
</reference>
<reference evidence="3" key="2">
    <citation type="journal article" date="2023" name="Plants (Basel)">
        <title>Annotation of the Turnera subulata (Passifloraceae) Draft Genome Reveals the S-Locus Evolved after the Divergence of Turneroideae from Passifloroideae in a Stepwise Manner.</title>
        <authorList>
            <person name="Henning P.M."/>
            <person name="Roalson E.H."/>
            <person name="Mir W."/>
            <person name="McCubbin A.G."/>
            <person name="Shore J.S."/>
        </authorList>
    </citation>
    <scope>NUCLEOTIDE SEQUENCE</scope>
    <source>
        <strain evidence="3">F60SS</strain>
    </source>
</reference>
<evidence type="ECO:0000313" key="4">
    <source>
        <dbReference type="Proteomes" id="UP001141552"/>
    </source>
</evidence>
<dbReference type="Pfam" id="PF01535">
    <property type="entry name" value="PPR"/>
    <property type="match status" value="2"/>
</dbReference>
<dbReference type="GO" id="GO:0009451">
    <property type="term" value="P:RNA modification"/>
    <property type="evidence" value="ECO:0007669"/>
    <property type="project" value="InterPro"/>
</dbReference>
<feature type="repeat" description="PPR" evidence="2">
    <location>
        <begin position="120"/>
        <end position="154"/>
    </location>
</feature>
<evidence type="ECO:0000256" key="1">
    <source>
        <dbReference type="ARBA" id="ARBA00022737"/>
    </source>
</evidence>
<dbReference type="PANTHER" id="PTHR47926">
    <property type="entry name" value="PENTATRICOPEPTIDE REPEAT-CONTAINING PROTEIN"/>
    <property type="match status" value="1"/>
</dbReference>
<dbReference type="NCBIfam" id="TIGR00756">
    <property type="entry name" value="PPR"/>
    <property type="match status" value="2"/>
</dbReference>
<dbReference type="Proteomes" id="UP001141552">
    <property type="component" value="Unassembled WGS sequence"/>
</dbReference>